<keyword evidence="12" id="KW-0539">Nucleus</keyword>
<dbReference type="eggNOG" id="KOG1001">
    <property type="taxonomic scope" value="Eukaryota"/>
</dbReference>
<dbReference type="InterPro" id="IPR049730">
    <property type="entry name" value="SNF2/RAD54-like_C"/>
</dbReference>
<evidence type="ECO:0008006" key="20">
    <source>
        <dbReference type="Google" id="ProtNLM"/>
    </source>
</evidence>
<evidence type="ECO:0000256" key="13">
    <source>
        <dbReference type="PROSITE-ProRule" id="PRU00175"/>
    </source>
</evidence>
<feature type="compositionally biased region" description="Basic and acidic residues" evidence="14">
    <location>
        <begin position="259"/>
        <end position="270"/>
    </location>
</feature>
<keyword evidence="8" id="KW-0347">Helicase</keyword>
<dbReference type="HOGENOM" id="CLU_000315_2_5_1"/>
<dbReference type="GO" id="GO:0008270">
    <property type="term" value="F:zinc ion binding"/>
    <property type="evidence" value="ECO:0007669"/>
    <property type="project" value="UniProtKB-KW"/>
</dbReference>
<dbReference type="InterPro" id="IPR000330">
    <property type="entry name" value="SNF2_N"/>
</dbReference>
<dbReference type="PROSITE" id="PS51194">
    <property type="entry name" value="HELICASE_CTER"/>
    <property type="match status" value="1"/>
</dbReference>
<evidence type="ECO:0000256" key="1">
    <source>
        <dbReference type="ARBA" id="ARBA00004123"/>
    </source>
</evidence>
<dbReference type="InterPro" id="IPR001841">
    <property type="entry name" value="Znf_RING"/>
</dbReference>
<evidence type="ECO:0000256" key="11">
    <source>
        <dbReference type="ARBA" id="ARBA00023204"/>
    </source>
</evidence>
<dbReference type="CDD" id="cd18793">
    <property type="entry name" value="SF2_C_SNF"/>
    <property type="match status" value="1"/>
</dbReference>
<dbReference type="Pfam" id="PF00176">
    <property type="entry name" value="SNF2-rel_dom"/>
    <property type="match status" value="1"/>
</dbReference>
<dbReference type="InterPro" id="IPR027417">
    <property type="entry name" value="P-loop_NTPase"/>
</dbReference>
<dbReference type="GO" id="GO:0004386">
    <property type="term" value="F:helicase activity"/>
    <property type="evidence" value="ECO:0007669"/>
    <property type="project" value="UniProtKB-KW"/>
</dbReference>
<dbReference type="InterPro" id="IPR038718">
    <property type="entry name" value="SNF2-like_sf"/>
</dbReference>
<feature type="domain" description="Helicase ATP-binding" evidence="16">
    <location>
        <begin position="431"/>
        <end position="663"/>
    </location>
</feature>
<dbReference type="CDD" id="cd18008">
    <property type="entry name" value="DEXDc_SHPRH-like"/>
    <property type="match status" value="1"/>
</dbReference>
<evidence type="ECO:0000259" key="17">
    <source>
        <dbReference type="PROSITE" id="PS51194"/>
    </source>
</evidence>
<dbReference type="EMBL" id="BABT02000008">
    <property type="protein sequence ID" value="GAA93614.1"/>
    <property type="molecule type" value="Genomic_DNA"/>
</dbReference>
<keyword evidence="19" id="KW-1185">Reference proteome</keyword>
<evidence type="ECO:0000259" key="16">
    <source>
        <dbReference type="PROSITE" id="PS51192"/>
    </source>
</evidence>
<keyword evidence="7" id="KW-0378">Hydrolase</keyword>
<dbReference type="AlphaFoldDB" id="G7DSQ6"/>
<dbReference type="SUPFAM" id="SSF57850">
    <property type="entry name" value="RING/U-box"/>
    <property type="match status" value="1"/>
</dbReference>
<dbReference type="GO" id="GO:0003676">
    <property type="term" value="F:nucleic acid binding"/>
    <property type="evidence" value="ECO:0007669"/>
    <property type="project" value="InterPro"/>
</dbReference>
<dbReference type="PANTHER" id="PTHR45626:SF22">
    <property type="entry name" value="DNA REPAIR PROTEIN RAD5"/>
    <property type="match status" value="1"/>
</dbReference>
<protein>
    <recommendedName>
        <fullName evidence="20">DNA repair protein RAD5</fullName>
    </recommendedName>
</protein>
<dbReference type="PROSITE" id="PS00518">
    <property type="entry name" value="ZF_RING_1"/>
    <property type="match status" value="1"/>
</dbReference>
<feature type="region of interest" description="Disordered" evidence="14">
    <location>
        <begin position="1"/>
        <end position="59"/>
    </location>
</feature>
<dbReference type="SMART" id="SM00487">
    <property type="entry name" value="DEXDc"/>
    <property type="match status" value="1"/>
</dbReference>
<dbReference type="FunCoup" id="G7DSQ6">
    <property type="interactions" value="213"/>
</dbReference>
<feature type="region of interest" description="Disordered" evidence="14">
    <location>
        <begin position="246"/>
        <end position="270"/>
    </location>
</feature>
<dbReference type="SMART" id="SM00490">
    <property type="entry name" value="HELICc"/>
    <property type="match status" value="1"/>
</dbReference>
<proteinExistence type="inferred from homology"/>
<keyword evidence="5" id="KW-0227">DNA damage</keyword>
<dbReference type="STRING" id="764103.G7DSQ6"/>
<comment type="similarity">
    <text evidence="2">Belongs to the SNF2/RAD54 helicase family.</text>
</comment>
<dbReference type="OMA" id="KVEPWSN"/>
<dbReference type="SMART" id="SM00184">
    <property type="entry name" value="RING"/>
    <property type="match status" value="1"/>
</dbReference>
<keyword evidence="9" id="KW-0862">Zinc</keyword>
<dbReference type="InterPro" id="IPR050628">
    <property type="entry name" value="SNF2_RAD54_helicase_TF"/>
</dbReference>
<evidence type="ECO:0000256" key="8">
    <source>
        <dbReference type="ARBA" id="ARBA00022806"/>
    </source>
</evidence>
<feature type="region of interest" description="Disordered" evidence="14">
    <location>
        <begin position="469"/>
        <end position="492"/>
    </location>
</feature>
<name>G7DSQ6_MIXOS</name>
<dbReference type="PROSITE" id="PS51192">
    <property type="entry name" value="HELICASE_ATP_BIND_1"/>
    <property type="match status" value="1"/>
</dbReference>
<feature type="region of interest" description="Disordered" evidence="14">
    <location>
        <begin position="296"/>
        <end position="332"/>
    </location>
</feature>
<dbReference type="SMART" id="SM00910">
    <property type="entry name" value="HIRAN"/>
    <property type="match status" value="1"/>
</dbReference>
<dbReference type="PANTHER" id="PTHR45626">
    <property type="entry name" value="TRANSCRIPTION TERMINATION FACTOR 2-RELATED"/>
    <property type="match status" value="1"/>
</dbReference>
<dbReference type="InterPro" id="IPR001650">
    <property type="entry name" value="Helicase_C-like"/>
</dbReference>
<dbReference type="GO" id="GO:0005634">
    <property type="term" value="C:nucleus"/>
    <property type="evidence" value="ECO:0007669"/>
    <property type="project" value="UniProtKB-SubCell"/>
</dbReference>
<dbReference type="GO" id="GO:0006281">
    <property type="term" value="P:DNA repair"/>
    <property type="evidence" value="ECO:0007669"/>
    <property type="project" value="UniProtKB-KW"/>
</dbReference>
<feature type="domain" description="Helicase C-terminal" evidence="17">
    <location>
        <begin position="915"/>
        <end position="1081"/>
    </location>
</feature>
<evidence type="ECO:0000313" key="19">
    <source>
        <dbReference type="Proteomes" id="UP000009131"/>
    </source>
</evidence>
<evidence type="ECO:0000256" key="7">
    <source>
        <dbReference type="ARBA" id="ARBA00022801"/>
    </source>
</evidence>
<dbReference type="GO" id="GO:0008094">
    <property type="term" value="F:ATP-dependent activity, acting on DNA"/>
    <property type="evidence" value="ECO:0007669"/>
    <property type="project" value="TreeGrafter"/>
</dbReference>
<keyword evidence="10" id="KW-0067">ATP-binding</keyword>
<reference evidence="18 19" key="1">
    <citation type="journal article" date="2011" name="J. Gen. Appl. Microbiol.">
        <title>Draft genome sequencing of the enigmatic basidiomycete Mixia osmundae.</title>
        <authorList>
            <person name="Nishida H."/>
            <person name="Nagatsuka Y."/>
            <person name="Sugiyama J."/>
        </authorList>
    </citation>
    <scope>NUCLEOTIDE SEQUENCE [LARGE SCALE GENOMIC DNA]</scope>
    <source>
        <strain evidence="19">CBS 9802 / IAM 14324 / JCM 22182 / KY 12970</strain>
    </source>
</reference>
<dbReference type="GO" id="GO:0016818">
    <property type="term" value="F:hydrolase activity, acting on acid anhydrides, in phosphorus-containing anhydrides"/>
    <property type="evidence" value="ECO:0007669"/>
    <property type="project" value="InterPro"/>
</dbReference>
<dbReference type="Pfam" id="PF08797">
    <property type="entry name" value="HIRAN"/>
    <property type="match status" value="1"/>
</dbReference>
<dbReference type="Gene3D" id="3.30.40.10">
    <property type="entry name" value="Zinc/RING finger domain, C3HC4 (zinc finger)"/>
    <property type="match status" value="1"/>
</dbReference>
<keyword evidence="11" id="KW-0234">DNA repair</keyword>
<evidence type="ECO:0000256" key="4">
    <source>
        <dbReference type="ARBA" id="ARBA00022741"/>
    </source>
</evidence>
<dbReference type="Proteomes" id="UP000009131">
    <property type="component" value="Unassembled WGS sequence"/>
</dbReference>
<sequence length="1083" mass="120727">MSPPLFRAASSEPPAGSISTFTADGRQPGDQIDRAAEDDAGSAKPELKRPRQNQLGLSSEDAIVLPDTPRKLKRKHVSANPGCIPSDRHVIVLDDTPEKPRHRARQSAAMTAATRHSSAKDLPWTSKLIGTFVVMGWATISGKYLKAGQTVSLERPMIKSKDPKKVSKAAENTIVRFRNQKGFEVGRVQSQTSDWLAKLLDLEVVADITGKVTDCPFPLSTGCDIILTLSVYIKRDAFAAFGPTSVAPPDSQIKGKATYQEDARETEEERRLRERKASLNKLFDAVSLRPISNTAIGSKRTATEPDSESYRSNKGKAKATKDIGPDSDDEEGQKLSEAQLNLVYRKATKNDAFLPEAEPPTTFALELRSYQKQALNWMSNMEGGVKEAREREAMHPLWEEYNFPDEFEQEILEDVPFWYNPFSGELSLDFPQASRKCRGGILADEMGLGKTIMCAALIHANRPARNVNLGDVAESSGSSGGESDDPMSDEQFYHSPTKAKKTAFDRISTEHVKGPCTGTLVVAPVSLVGQWRDEILRSSRDRMRVHVYHGVGRSNIGELLDEGIEVIITSYGTMVSDCKERLEAEANARTHSKRRPKVSQMGLYSVEWYRVILDEAHNIKSRLTQSAKAAYALRARRRWCLTGTPIMNRLEDLYSLLRFIRLEPWGNLSFFRSFVTLPFEQKDPKAIQVVQYILESVLLRREKSMKDKHGAPIVSLPAKHVTIEYLDLSEAEQKVYDAVYRNARSKFLGYSASGTVSKNVTAILAVITRLRQAVLHPILLLKNMSTDDVTTQAQKEEERTIREQITTFASGESRDGESFKSIEGRIAPNSSQNEPECPICSETLSRPVKLPCSHKICYDCVMTFLQEAQADGKEGNCPVCDRGPITEDDLPDPDSLPREESNDFYQRNNFANSTKIKALLRHLNAARDGGGPVHAVVFSQFTTFLNLLQTAIAREKFRHVRLDGSLTQKQRQSVLAEFNESKGTCIFLISLKAGGTGLNLTKANMAFACDIWWNFAAESQAFDRVHRIGQIRETHIYRLIVRNSIEEKMLALQDRKTAIANASVGGRTGKSGIEENFALIFDV</sequence>
<evidence type="ECO:0000313" key="18">
    <source>
        <dbReference type="EMBL" id="GAA93614.1"/>
    </source>
</evidence>
<dbReference type="Gene3D" id="3.40.50.10810">
    <property type="entry name" value="Tandem AAA-ATPase domain"/>
    <property type="match status" value="2"/>
</dbReference>
<evidence type="ECO:0000256" key="12">
    <source>
        <dbReference type="ARBA" id="ARBA00023242"/>
    </source>
</evidence>
<dbReference type="InterPro" id="IPR013083">
    <property type="entry name" value="Znf_RING/FYVE/PHD"/>
</dbReference>
<evidence type="ECO:0000259" key="15">
    <source>
        <dbReference type="PROSITE" id="PS50089"/>
    </source>
</evidence>
<keyword evidence="6 13" id="KW-0863">Zinc-finger</keyword>
<dbReference type="SUPFAM" id="SSF52540">
    <property type="entry name" value="P-loop containing nucleoside triphosphate hydrolases"/>
    <property type="match status" value="2"/>
</dbReference>
<comment type="subcellular location">
    <subcellularLocation>
        <location evidence="1">Nucleus</location>
    </subcellularLocation>
</comment>
<evidence type="ECO:0000256" key="6">
    <source>
        <dbReference type="ARBA" id="ARBA00022771"/>
    </source>
</evidence>
<dbReference type="Gene3D" id="3.40.50.300">
    <property type="entry name" value="P-loop containing nucleotide triphosphate hydrolases"/>
    <property type="match status" value="1"/>
</dbReference>
<dbReference type="Pfam" id="PF00271">
    <property type="entry name" value="Helicase_C"/>
    <property type="match status" value="1"/>
</dbReference>
<dbReference type="RefSeq" id="XP_014570459.1">
    <property type="nucleotide sequence ID" value="XM_014714973.1"/>
</dbReference>
<keyword evidence="3" id="KW-0479">Metal-binding</keyword>
<dbReference type="InterPro" id="IPR017907">
    <property type="entry name" value="Znf_RING_CS"/>
</dbReference>
<dbReference type="PROSITE" id="PS50089">
    <property type="entry name" value="ZF_RING_2"/>
    <property type="match status" value="1"/>
</dbReference>
<accession>G7DSQ6</accession>
<evidence type="ECO:0000256" key="9">
    <source>
        <dbReference type="ARBA" id="ARBA00022833"/>
    </source>
</evidence>
<keyword evidence="4" id="KW-0547">Nucleotide-binding</keyword>
<feature type="domain" description="RING-type" evidence="15">
    <location>
        <begin position="837"/>
        <end position="881"/>
    </location>
</feature>
<evidence type="ECO:0000256" key="2">
    <source>
        <dbReference type="ARBA" id="ARBA00007025"/>
    </source>
</evidence>
<gene>
    <name evidence="18" type="primary">Mo00258</name>
    <name evidence="18" type="ORF">E5Q_00258</name>
</gene>
<dbReference type="InParanoid" id="G7DSQ6"/>
<evidence type="ECO:0000256" key="5">
    <source>
        <dbReference type="ARBA" id="ARBA00022763"/>
    </source>
</evidence>
<evidence type="ECO:0000256" key="14">
    <source>
        <dbReference type="SAM" id="MobiDB-lite"/>
    </source>
</evidence>
<dbReference type="InterPro" id="IPR014001">
    <property type="entry name" value="Helicase_ATP-bd"/>
</dbReference>
<evidence type="ECO:0000256" key="10">
    <source>
        <dbReference type="ARBA" id="ARBA00022840"/>
    </source>
</evidence>
<dbReference type="OrthoDB" id="448448at2759"/>
<dbReference type="InterPro" id="IPR014905">
    <property type="entry name" value="HIRAN"/>
</dbReference>
<dbReference type="GO" id="GO:0005524">
    <property type="term" value="F:ATP binding"/>
    <property type="evidence" value="ECO:0007669"/>
    <property type="project" value="UniProtKB-KW"/>
</dbReference>
<evidence type="ECO:0000256" key="3">
    <source>
        <dbReference type="ARBA" id="ARBA00022723"/>
    </source>
</evidence>
<dbReference type="Pfam" id="PF15227">
    <property type="entry name" value="zf-C3HC4_4"/>
    <property type="match status" value="1"/>
</dbReference>
<organism evidence="18 19">
    <name type="scientific">Mixia osmundae (strain CBS 9802 / IAM 14324 / JCM 22182 / KY 12970)</name>
    <dbReference type="NCBI Taxonomy" id="764103"/>
    <lineage>
        <taxon>Eukaryota</taxon>
        <taxon>Fungi</taxon>
        <taxon>Dikarya</taxon>
        <taxon>Basidiomycota</taxon>
        <taxon>Pucciniomycotina</taxon>
        <taxon>Mixiomycetes</taxon>
        <taxon>Mixiales</taxon>
        <taxon>Mixiaceae</taxon>
        <taxon>Mixia</taxon>
    </lineage>
</organism>
<comment type="caution">
    <text evidence="18">The sequence shown here is derived from an EMBL/GenBank/DDBJ whole genome shotgun (WGS) entry which is preliminary data.</text>
</comment>
<reference evidence="18 19" key="2">
    <citation type="journal article" date="2012" name="Open Biol.">
        <title>Characteristics of nucleosomes and linker DNA regions on the genome of the basidiomycete Mixia osmundae revealed by mono- and dinucleosome mapping.</title>
        <authorList>
            <person name="Nishida H."/>
            <person name="Kondo S."/>
            <person name="Matsumoto T."/>
            <person name="Suzuki Y."/>
            <person name="Yoshikawa H."/>
            <person name="Taylor T.D."/>
            <person name="Sugiyama J."/>
        </authorList>
    </citation>
    <scope>NUCLEOTIDE SEQUENCE [LARGE SCALE GENOMIC DNA]</scope>
    <source>
        <strain evidence="19">CBS 9802 / IAM 14324 / JCM 22182 / KY 12970</strain>
    </source>
</reference>